<sequence length="326" mass="36903">TAIAPVFKANHIRYLKWILSVARRLPPYVVELSPHTEPDIPTSVVLAMPIGSMLARPPLIRPRPLPAVWRRRVEEFFEWDPDTELLIHKNDCRSPFGRSLQDHPEHHNSGLVIGQQQPVFQNRTSLAEVIARIPLTDALGGPTIASASIKEVRAYLSPPPAATTGTSTQWRQFWTQNIPHKARSLWWRLLLRKLPVAKYRHEVWGHDSPLCHECGLEETIEHAYVGCLTKGFAWRDFLALYTDVRVWRDADIFSLVTFDPIDFNILPSINITKAQVVACGLLGIKASIDTYYLTERSLRTDAIFNIMASHAAIVLKENATAKKATK</sequence>
<feature type="domain" description="Reverse transcriptase zinc-binding" evidence="1">
    <location>
        <begin position="166"/>
        <end position="234"/>
    </location>
</feature>
<name>A0A9P6R103_9FUNG</name>
<reference evidence="2" key="1">
    <citation type="journal article" date="2020" name="Fungal Divers.">
        <title>Resolving the Mortierellaceae phylogeny through synthesis of multi-gene phylogenetics and phylogenomics.</title>
        <authorList>
            <person name="Vandepol N."/>
            <person name="Liber J."/>
            <person name="Desiro A."/>
            <person name="Na H."/>
            <person name="Kennedy M."/>
            <person name="Barry K."/>
            <person name="Grigoriev I.V."/>
            <person name="Miller A.N."/>
            <person name="O'Donnell K."/>
            <person name="Stajich J.E."/>
            <person name="Bonito G."/>
        </authorList>
    </citation>
    <scope>NUCLEOTIDE SEQUENCE</scope>
    <source>
        <strain evidence="2">REB-010B</strain>
    </source>
</reference>
<dbReference type="Pfam" id="PF13966">
    <property type="entry name" value="zf-RVT"/>
    <property type="match status" value="1"/>
</dbReference>
<accession>A0A9P6R103</accession>
<gene>
    <name evidence="2" type="ORF">BGZ99_001438</name>
</gene>
<comment type="caution">
    <text evidence="2">The sequence shown here is derived from an EMBL/GenBank/DDBJ whole genome shotgun (WGS) entry which is preliminary data.</text>
</comment>
<dbReference type="InterPro" id="IPR026960">
    <property type="entry name" value="RVT-Znf"/>
</dbReference>
<feature type="non-terminal residue" evidence="2">
    <location>
        <position position="1"/>
    </location>
</feature>
<evidence type="ECO:0000259" key="1">
    <source>
        <dbReference type="Pfam" id="PF13966"/>
    </source>
</evidence>
<organism evidence="2 3">
    <name type="scientific">Dissophora globulifera</name>
    <dbReference type="NCBI Taxonomy" id="979702"/>
    <lineage>
        <taxon>Eukaryota</taxon>
        <taxon>Fungi</taxon>
        <taxon>Fungi incertae sedis</taxon>
        <taxon>Mucoromycota</taxon>
        <taxon>Mortierellomycotina</taxon>
        <taxon>Mortierellomycetes</taxon>
        <taxon>Mortierellales</taxon>
        <taxon>Mortierellaceae</taxon>
        <taxon>Dissophora</taxon>
    </lineage>
</organism>
<protein>
    <recommendedName>
        <fullName evidence="1">Reverse transcriptase zinc-binding domain-containing protein</fullName>
    </recommendedName>
</protein>
<keyword evidence="3" id="KW-1185">Reference proteome</keyword>
<evidence type="ECO:0000313" key="3">
    <source>
        <dbReference type="Proteomes" id="UP000738325"/>
    </source>
</evidence>
<dbReference type="Proteomes" id="UP000738325">
    <property type="component" value="Unassembled WGS sequence"/>
</dbReference>
<dbReference type="EMBL" id="JAAAIP010001366">
    <property type="protein sequence ID" value="KAG0307444.1"/>
    <property type="molecule type" value="Genomic_DNA"/>
</dbReference>
<proteinExistence type="predicted"/>
<dbReference type="AlphaFoldDB" id="A0A9P6R103"/>
<evidence type="ECO:0000313" key="2">
    <source>
        <dbReference type="EMBL" id="KAG0307444.1"/>
    </source>
</evidence>